<dbReference type="InterPro" id="IPR036875">
    <property type="entry name" value="Znf_CCHC_sf"/>
</dbReference>
<evidence type="ECO:0000256" key="3">
    <source>
        <dbReference type="ARBA" id="ARBA00022771"/>
    </source>
</evidence>
<dbReference type="Pfam" id="PF00098">
    <property type="entry name" value="zf-CCHC"/>
    <property type="match status" value="2"/>
</dbReference>
<dbReference type="PROSITE" id="PS50158">
    <property type="entry name" value="ZF_CCHC"/>
    <property type="match status" value="3"/>
</dbReference>
<protein>
    <recommendedName>
        <fullName evidence="7">CCHC-type domain-containing protein</fullName>
    </recommendedName>
</protein>
<feature type="compositionally biased region" description="Basic and acidic residues" evidence="6">
    <location>
        <begin position="122"/>
        <end position="155"/>
    </location>
</feature>
<dbReference type="SMART" id="SM00343">
    <property type="entry name" value="ZnF_C2HC"/>
    <property type="match status" value="4"/>
</dbReference>
<evidence type="ECO:0000256" key="2">
    <source>
        <dbReference type="ARBA" id="ARBA00022737"/>
    </source>
</evidence>
<dbReference type="FunFam" id="4.10.60.10:FF:000091">
    <property type="entry name" value="Zinc finger CCHC-type-containing 9"/>
    <property type="match status" value="1"/>
</dbReference>
<feature type="region of interest" description="Disordered" evidence="6">
    <location>
        <begin position="46"/>
        <end position="91"/>
    </location>
</feature>
<dbReference type="GO" id="GO:0019899">
    <property type="term" value="F:enzyme binding"/>
    <property type="evidence" value="ECO:0007669"/>
    <property type="project" value="UniProtKB-ARBA"/>
</dbReference>
<feature type="region of interest" description="Disordered" evidence="6">
    <location>
        <begin position="1"/>
        <end position="22"/>
    </location>
</feature>
<sequence length="451" mass="50582">MTAHLLSHGPGPATADGHRQTWQNSTSELCKDLDMTIEDEGIEPDFELDWGKTTGKRDAMKINSTSPHDDKSCSRGKGKLNNGSGKISNGDANGFILEAKRQLKRKLALESEQNGGGSGKARGQEKYENKEEKKMKKITDSATNAEEHIEGKKQDSAPNPQQNPAKYKELLERLSSIKKEGEARQMITAEVAAGKLEKSEIMTVLRMWRQQKRRKMQAENKDKLAQMDGTLEELKKTVNDLVRKGKLRGKDAGDIIRRWKMREKRRVERQVAKQTNRSCFHCRQQGHVLADCPNRGEGDQTVGNMATLHGDGICFKCGSTEHNVHKCPRKNVKGFPYATCFVCGQQGHLSRDCEKNANGIYPDGGGCNVCGSTKHLKRDCPELAAQKQKKDERKVTIRTMSAMSSADADDIPEEQPKEERKKPKKVVLISFITSPAHLAHWKFASWDTHMY</sequence>
<dbReference type="Proteomes" id="UP000054495">
    <property type="component" value="Unassembled WGS sequence"/>
</dbReference>
<feature type="domain" description="CCHC-type" evidence="7">
    <location>
        <begin position="279"/>
        <end position="294"/>
    </location>
</feature>
<keyword evidence="3 5" id="KW-0863">Zinc-finger</keyword>
<dbReference type="GO" id="GO:0005737">
    <property type="term" value="C:cytoplasm"/>
    <property type="evidence" value="ECO:0007669"/>
    <property type="project" value="UniProtKB-ARBA"/>
</dbReference>
<reference evidence="8 9" key="1">
    <citation type="submission" date="2013-05" db="EMBL/GenBank/DDBJ databases">
        <title>Draft genome of the parasitic nematode Anyclostoma ceylanicum.</title>
        <authorList>
            <person name="Mitreva M."/>
        </authorList>
    </citation>
    <scope>NUCLEOTIDE SEQUENCE [LARGE SCALE GENOMIC DNA]</scope>
</reference>
<organism evidence="8 9">
    <name type="scientific">Ancylostoma ceylanicum</name>
    <dbReference type="NCBI Taxonomy" id="53326"/>
    <lineage>
        <taxon>Eukaryota</taxon>
        <taxon>Metazoa</taxon>
        <taxon>Ecdysozoa</taxon>
        <taxon>Nematoda</taxon>
        <taxon>Chromadorea</taxon>
        <taxon>Rhabditida</taxon>
        <taxon>Rhabditina</taxon>
        <taxon>Rhabditomorpha</taxon>
        <taxon>Strongyloidea</taxon>
        <taxon>Ancylostomatidae</taxon>
        <taxon>Ancylostomatinae</taxon>
        <taxon>Ancylostoma</taxon>
    </lineage>
</organism>
<evidence type="ECO:0000256" key="4">
    <source>
        <dbReference type="ARBA" id="ARBA00022833"/>
    </source>
</evidence>
<dbReference type="EMBL" id="KE124801">
    <property type="protein sequence ID" value="EPB79015.1"/>
    <property type="molecule type" value="Genomic_DNA"/>
</dbReference>
<feature type="domain" description="CCHC-type" evidence="7">
    <location>
        <begin position="367"/>
        <end position="382"/>
    </location>
</feature>
<dbReference type="AlphaFoldDB" id="A0A0D6M4E5"/>
<keyword evidence="2" id="KW-0677">Repeat</keyword>
<evidence type="ECO:0000313" key="9">
    <source>
        <dbReference type="Proteomes" id="UP000054495"/>
    </source>
</evidence>
<dbReference type="GO" id="GO:0003676">
    <property type="term" value="F:nucleic acid binding"/>
    <property type="evidence" value="ECO:0007669"/>
    <property type="project" value="InterPro"/>
</dbReference>
<keyword evidence="1" id="KW-0479">Metal-binding</keyword>
<feature type="domain" description="CCHC-type" evidence="7">
    <location>
        <begin position="340"/>
        <end position="355"/>
    </location>
</feature>
<proteinExistence type="predicted"/>
<dbReference type="InterPro" id="IPR042246">
    <property type="entry name" value="ZCCHC9"/>
</dbReference>
<dbReference type="GO" id="GO:0008270">
    <property type="term" value="F:zinc ion binding"/>
    <property type="evidence" value="ECO:0007669"/>
    <property type="project" value="UniProtKB-KW"/>
</dbReference>
<keyword evidence="9" id="KW-1185">Reference proteome</keyword>
<feature type="compositionally biased region" description="Polar residues" evidence="6">
    <location>
        <begin position="81"/>
        <end position="91"/>
    </location>
</feature>
<dbReference type="SUPFAM" id="SSF57756">
    <property type="entry name" value="Retrovirus zinc finger-like domains"/>
    <property type="match status" value="2"/>
</dbReference>
<dbReference type="PANTHER" id="PTHR46242">
    <property type="entry name" value="ZINC FINGER CCHC DOMAIN-CONTAINING PROTEIN 9 ZCCHC9"/>
    <property type="match status" value="1"/>
</dbReference>
<evidence type="ECO:0000256" key="1">
    <source>
        <dbReference type="ARBA" id="ARBA00022723"/>
    </source>
</evidence>
<dbReference type="Gene3D" id="4.10.60.10">
    <property type="entry name" value="Zinc finger, CCHC-type"/>
    <property type="match status" value="2"/>
</dbReference>
<dbReference type="GO" id="GO:0005730">
    <property type="term" value="C:nucleolus"/>
    <property type="evidence" value="ECO:0007669"/>
    <property type="project" value="TreeGrafter"/>
</dbReference>
<evidence type="ECO:0000259" key="7">
    <source>
        <dbReference type="PROSITE" id="PS50158"/>
    </source>
</evidence>
<evidence type="ECO:0000313" key="8">
    <source>
        <dbReference type="EMBL" id="EPB79015.1"/>
    </source>
</evidence>
<feature type="region of interest" description="Disordered" evidence="6">
    <location>
        <begin position="400"/>
        <end position="423"/>
    </location>
</feature>
<evidence type="ECO:0000256" key="6">
    <source>
        <dbReference type="SAM" id="MobiDB-lite"/>
    </source>
</evidence>
<evidence type="ECO:0000256" key="5">
    <source>
        <dbReference type="PROSITE-ProRule" id="PRU00047"/>
    </source>
</evidence>
<keyword evidence="4" id="KW-0862">Zinc</keyword>
<dbReference type="InterPro" id="IPR001878">
    <property type="entry name" value="Znf_CCHC"/>
</dbReference>
<accession>A0A0D6M4E5</accession>
<feature type="region of interest" description="Disordered" evidence="6">
    <location>
        <begin position="108"/>
        <end position="163"/>
    </location>
</feature>
<dbReference type="PANTHER" id="PTHR46242:SF1">
    <property type="entry name" value="ZINC FINGER CCHC DOMAIN-CONTAINING PROTEIN 9"/>
    <property type="match status" value="1"/>
</dbReference>
<gene>
    <name evidence="8" type="ORF">ANCCEY_01872</name>
</gene>
<name>A0A0D6M4E5_9BILA</name>